<name>A0ABQ5ZW11_9GAMM</name>
<dbReference type="InterPro" id="IPR014031">
    <property type="entry name" value="Ketoacyl_synth_C"/>
</dbReference>
<dbReference type="PROSITE" id="PS52004">
    <property type="entry name" value="KS3_2"/>
    <property type="match status" value="1"/>
</dbReference>
<accession>A0ABQ5ZW11</accession>
<dbReference type="SUPFAM" id="SSF53901">
    <property type="entry name" value="Thiolase-like"/>
    <property type="match status" value="2"/>
</dbReference>
<keyword evidence="7" id="KW-1185">Reference proteome</keyword>
<reference evidence="7" key="1">
    <citation type="journal article" date="2019" name="Int. J. Syst. Evol. Microbiol.">
        <title>The Global Catalogue of Microorganisms (GCM) 10K type strain sequencing project: providing services to taxonomists for standard genome sequencing and annotation.</title>
        <authorList>
            <consortium name="The Broad Institute Genomics Platform"/>
            <consortium name="The Broad Institute Genome Sequencing Center for Infectious Disease"/>
            <person name="Wu L."/>
            <person name="Ma J."/>
        </authorList>
    </citation>
    <scope>NUCLEOTIDE SEQUENCE [LARGE SCALE GENOMIC DNA]</scope>
    <source>
        <strain evidence="7">NBRC 100033</strain>
    </source>
</reference>
<dbReference type="Pfam" id="PF02801">
    <property type="entry name" value="Ketoacyl-synt_C"/>
    <property type="match status" value="1"/>
</dbReference>
<feature type="domain" description="Ketosynthase family 3 (KS3)" evidence="5">
    <location>
        <begin position="1"/>
        <end position="550"/>
    </location>
</feature>
<comment type="pathway">
    <text evidence="1">Lipid metabolism; fatty acid biosynthesis.</text>
</comment>
<keyword evidence="3 4" id="KW-0808">Transferase</keyword>
<evidence type="ECO:0000256" key="1">
    <source>
        <dbReference type="ARBA" id="ARBA00005194"/>
    </source>
</evidence>
<evidence type="ECO:0000256" key="2">
    <source>
        <dbReference type="ARBA" id="ARBA00008467"/>
    </source>
</evidence>
<evidence type="ECO:0000313" key="7">
    <source>
        <dbReference type="Proteomes" id="UP001156682"/>
    </source>
</evidence>
<evidence type="ECO:0000259" key="5">
    <source>
        <dbReference type="PROSITE" id="PS52004"/>
    </source>
</evidence>
<dbReference type="InterPro" id="IPR047224">
    <property type="entry name" value="FAS_alpha_su_C"/>
</dbReference>
<dbReference type="Pfam" id="PF00109">
    <property type="entry name" value="ketoacyl-synt"/>
    <property type="match status" value="1"/>
</dbReference>
<dbReference type="PANTHER" id="PTHR11712">
    <property type="entry name" value="POLYKETIDE SYNTHASE-RELATED"/>
    <property type="match status" value="1"/>
</dbReference>
<dbReference type="InterPro" id="IPR016039">
    <property type="entry name" value="Thiolase-like"/>
</dbReference>
<dbReference type="Gene3D" id="3.40.47.10">
    <property type="match status" value="1"/>
</dbReference>
<comment type="caution">
    <text evidence="6">The sequence shown here is derived from an EMBL/GenBank/DDBJ whole genome shotgun (WGS) entry which is preliminary data.</text>
</comment>
<sequence length="637" mass="68670">MSHLPVIIGMGGVSPAGRTSGHHAFKRLIVSELSQNQQKASLLSLASLSGLATQTAADEWLTAQGDRLTAAVLLERYQQQLLDDSLIRRIHPNWFDVHAQPGRRALTLQTHDQPLRFTLRQRQLPERIPANWQLRDLTATEVEVTITGPQDFTISDPREALVQAAGMLPTGFNPGAHYRSANHPRALQMAVFGVSDLLGQSGLVWQDLAAKVHPDQVGVFASNSIGQLDQEGWGGLLQNPVIGKRTTSKQMPLGYAQMTADFINAYMLGNVGQSSGLLGACATFLYNLQAATNGIRSGRIKIAVVGTSDAPVTPEIIEGFRAMGALADNTSLRNLDSVEQLTDAHYRRACRPFADNCGFTIAESAQFILLVADDLAVNTGAQILGSVPEVFANADGFKRSISAPGIGNYLTLAKAAALGRSLLGEESLQERSYVHAHGTSTPKNRTTESHVINEVAKAMGISAWPVAAIKAYVGHSQGTAGGDQMMSALGTWAEGWLPGITTVDNFASDIEDSNLKLSNKHEEIGKEAMDMALLNAKGFGGNNASALVLSPQVTQSMLARRHGAKAIQKYETLLEHTLANSEQHDADFTAGRFNLNYQFGVNVLDGEQLKFTADELEIPGYTQKVNLNLSNPFKDML</sequence>
<evidence type="ECO:0000256" key="4">
    <source>
        <dbReference type="RuleBase" id="RU003694"/>
    </source>
</evidence>
<dbReference type="EMBL" id="BSOR01000016">
    <property type="protein sequence ID" value="GLR63503.1"/>
    <property type="molecule type" value="Genomic_DNA"/>
</dbReference>
<evidence type="ECO:0000313" key="6">
    <source>
        <dbReference type="EMBL" id="GLR63503.1"/>
    </source>
</evidence>
<dbReference type="InterPro" id="IPR020841">
    <property type="entry name" value="PKS_Beta-ketoAc_synthase_dom"/>
</dbReference>
<dbReference type="RefSeq" id="WP_027849847.1">
    <property type="nucleotide sequence ID" value="NZ_BSOR01000016.1"/>
</dbReference>
<dbReference type="CDD" id="cd00828">
    <property type="entry name" value="elong_cond_enzymes"/>
    <property type="match status" value="1"/>
</dbReference>
<proteinExistence type="inferred from homology"/>
<dbReference type="Proteomes" id="UP001156682">
    <property type="component" value="Unassembled WGS sequence"/>
</dbReference>
<protein>
    <submittedName>
        <fullName evidence="6">Beta-ketoacyl-[acyl-carrier-protein] synthase FabY</fullName>
    </submittedName>
</protein>
<dbReference type="SMART" id="SM00825">
    <property type="entry name" value="PKS_KS"/>
    <property type="match status" value="1"/>
</dbReference>
<dbReference type="InterPro" id="IPR000794">
    <property type="entry name" value="Beta-ketoacyl_synthase"/>
</dbReference>
<comment type="similarity">
    <text evidence="2 4">Belongs to the thiolase-like superfamily. Beta-ketoacyl-ACP synthases family.</text>
</comment>
<gene>
    <name evidence="6" type="primary">fabY</name>
    <name evidence="6" type="ORF">GCM10007878_09380</name>
</gene>
<dbReference type="InterPro" id="IPR014030">
    <property type="entry name" value="Ketoacyl_synth_N"/>
</dbReference>
<dbReference type="PANTHER" id="PTHR11712:SF336">
    <property type="entry name" value="3-OXOACYL-[ACYL-CARRIER-PROTEIN] SYNTHASE, MITOCHONDRIAL"/>
    <property type="match status" value="1"/>
</dbReference>
<evidence type="ECO:0000256" key="3">
    <source>
        <dbReference type="ARBA" id="ARBA00022679"/>
    </source>
</evidence>
<organism evidence="6 7">
    <name type="scientific">Marinospirillum insulare</name>
    <dbReference type="NCBI Taxonomy" id="217169"/>
    <lineage>
        <taxon>Bacteria</taxon>
        <taxon>Pseudomonadati</taxon>
        <taxon>Pseudomonadota</taxon>
        <taxon>Gammaproteobacteria</taxon>
        <taxon>Oceanospirillales</taxon>
        <taxon>Oceanospirillaceae</taxon>
        <taxon>Marinospirillum</taxon>
    </lineage>
</organism>